<dbReference type="Proteomes" id="UP001500403">
    <property type="component" value="Unassembled WGS sequence"/>
</dbReference>
<gene>
    <name evidence="1" type="ORF">GCM10010446_36390</name>
</gene>
<reference evidence="2" key="1">
    <citation type="journal article" date="2019" name="Int. J. Syst. Evol. Microbiol.">
        <title>The Global Catalogue of Microorganisms (GCM) 10K type strain sequencing project: providing services to taxonomists for standard genome sequencing and annotation.</title>
        <authorList>
            <consortium name="The Broad Institute Genomics Platform"/>
            <consortium name="The Broad Institute Genome Sequencing Center for Infectious Disease"/>
            <person name="Wu L."/>
            <person name="Ma J."/>
        </authorList>
    </citation>
    <scope>NUCLEOTIDE SEQUENCE [LARGE SCALE GENOMIC DNA]</scope>
    <source>
        <strain evidence="2">JCM 9088</strain>
    </source>
</reference>
<dbReference type="RefSeq" id="WP_344496374.1">
    <property type="nucleotide sequence ID" value="NZ_BAAAUD010000038.1"/>
</dbReference>
<dbReference type="EMBL" id="BAAAUD010000038">
    <property type="protein sequence ID" value="GAA2947931.1"/>
    <property type="molecule type" value="Genomic_DNA"/>
</dbReference>
<evidence type="ECO:0000313" key="2">
    <source>
        <dbReference type="Proteomes" id="UP001500403"/>
    </source>
</evidence>
<organism evidence="1 2">
    <name type="scientific">Streptomyces enissocaesilis</name>
    <dbReference type="NCBI Taxonomy" id="332589"/>
    <lineage>
        <taxon>Bacteria</taxon>
        <taxon>Bacillati</taxon>
        <taxon>Actinomycetota</taxon>
        <taxon>Actinomycetes</taxon>
        <taxon>Kitasatosporales</taxon>
        <taxon>Streptomycetaceae</taxon>
        <taxon>Streptomyces</taxon>
        <taxon>Streptomyces rochei group</taxon>
    </lineage>
</organism>
<name>A0ABP6JVH8_9ACTN</name>
<keyword evidence="2" id="KW-1185">Reference proteome</keyword>
<comment type="caution">
    <text evidence="1">The sequence shown here is derived from an EMBL/GenBank/DDBJ whole genome shotgun (WGS) entry which is preliminary data.</text>
</comment>
<evidence type="ECO:0000313" key="1">
    <source>
        <dbReference type="EMBL" id="GAA2947931.1"/>
    </source>
</evidence>
<evidence type="ECO:0008006" key="3">
    <source>
        <dbReference type="Google" id="ProtNLM"/>
    </source>
</evidence>
<protein>
    <recommendedName>
        <fullName evidence="3">DUF3618 domain-containing protein</fullName>
    </recommendedName>
</protein>
<sequence>MSIDPDQTLVAEEYAELRRCLDVGLTRIDGHLALLAHRGDQAGSDLADLAARVTALEHNRWPLPTVSALTAAGALAVTVWQAVGR</sequence>
<accession>A0ABP6JVH8</accession>
<proteinExistence type="predicted"/>